<evidence type="ECO:0000313" key="2">
    <source>
        <dbReference type="Proteomes" id="UP000285301"/>
    </source>
</evidence>
<dbReference type="InterPro" id="IPR036179">
    <property type="entry name" value="Ig-like_dom_sf"/>
</dbReference>
<proteinExistence type="predicted"/>
<dbReference type="PANTHER" id="PTHR21261">
    <property type="entry name" value="BEAT PROTEIN"/>
    <property type="match status" value="1"/>
</dbReference>
<dbReference type="Proteomes" id="UP000285301">
    <property type="component" value="Unassembled WGS sequence"/>
</dbReference>
<evidence type="ECO:0008006" key="3">
    <source>
        <dbReference type="Google" id="ProtNLM"/>
    </source>
</evidence>
<organism evidence="1 2">
    <name type="scientific">Dinothrombium tinctorium</name>
    <dbReference type="NCBI Taxonomy" id="1965070"/>
    <lineage>
        <taxon>Eukaryota</taxon>
        <taxon>Metazoa</taxon>
        <taxon>Ecdysozoa</taxon>
        <taxon>Arthropoda</taxon>
        <taxon>Chelicerata</taxon>
        <taxon>Arachnida</taxon>
        <taxon>Acari</taxon>
        <taxon>Acariformes</taxon>
        <taxon>Trombidiformes</taxon>
        <taxon>Prostigmata</taxon>
        <taxon>Anystina</taxon>
        <taxon>Parasitengona</taxon>
        <taxon>Trombidioidea</taxon>
        <taxon>Trombidiidae</taxon>
        <taxon>Dinothrombium</taxon>
    </lineage>
</organism>
<dbReference type="EMBL" id="NCKU01001721">
    <property type="protein sequence ID" value="RWS11405.1"/>
    <property type="molecule type" value="Genomic_DNA"/>
</dbReference>
<dbReference type="Gene3D" id="2.60.40.10">
    <property type="entry name" value="Immunoglobulins"/>
    <property type="match status" value="1"/>
</dbReference>
<dbReference type="STRING" id="1965070.A0A3S3NY21"/>
<dbReference type="OrthoDB" id="6478865at2759"/>
<accession>A0A3S3NY21</accession>
<gene>
    <name evidence="1" type="ORF">B4U79_02493</name>
</gene>
<sequence length="273" mass="31703">MKQKHQREQKKADERILSLVASGVQINRFVIPKYFDLSTNRDLLLDCDYIYNANDIKLVVRWFHNAIPEPIYQWIPEKRIRHVAEQFKQSFDMNYVSDATDPYTKFRAVRIRNPQPSMSGTYTCDISSLAGQSTHASSVYIYASPKSFDFYSKFNEERGDLQLECIAKDVYPLPVLTLSKHVHHISPTTDRTEKVTESSVTDNDETIIVSSQNESASIEMNANTSLYKISVKHIINRDDLLRTSTMRSQLVFECDLQIPNTNYRKRKRITLYS</sequence>
<dbReference type="InterPro" id="IPR013783">
    <property type="entry name" value="Ig-like_fold"/>
</dbReference>
<name>A0A3S3NY21_9ACAR</name>
<dbReference type="AlphaFoldDB" id="A0A3S3NY21"/>
<dbReference type="PANTHER" id="PTHR21261:SF2">
    <property type="entry name" value="GH04238P-RELATED"/>
    <property type="match status" value="1"/>
</dbReference>
<reference evidence="1 2" key="1">
    <citation type="journal article" date="2018" name="Gigascience">
        <title>Genomes of trombidid mites reveal novel predicted allergens and laterally-transferred genes associated with secondary metabolism.</title>
        <authorList>
            <person name="Dong X."/>
            <person name="Chaisiri K."/>
            <person name="Xia D."/>
            <person name="Armstrong S.D."/>
            <person name="Fang Y."/>
            <person name="Donnelly M.J."/>
            <person name="Kadowaki T."/>
            <person name="McGarry J.W."/>
            <person name="Darby A.C."/>
            <person name="Makepeace B.L."/>
        </authorList>
    </citation>
    <scope>NUCLEOTIDE SEQUENCE [LARGE SCALE GENOMIC DNA]</scope>
    <source>
        <strain evidence="1">UoL-WK</strain>
    </source>
</reference>
<protein>
    <recommendedName>
        <fullName evidence="3">Ig-like domain-containing protein</fullName>
    </recommendedName>
</protein>
<evidence type="ECO:0000313" key="1">
    <source>
        <dbReference type="EMBL" id="RWS11405.1"/>
    </source>
</evidence>
<feature type="non-terminal residue" evidence="1">
    <location>
        <position position="273"/>
    </location>
</feature>
<dbReference type="SUPFAM" id="SSF48726">
    <property type="entry name" value="Immunoglobulin"/>
    <property type="match status" value="1"/>
</dbReference>
<comment type="caution">
    <text evidence="1">The sequence shown here is derived from an EMBL/GenBank/DDBJ whole genome shotgun (WGS) entry which is preliminary data.</text>
</comment>
<keyword evidence="2" id="KW-1185">Reference proteome</keyword>